<dbReference type="AlphaFoldDB" id="A0A543NHW6"/>
<dbReference type="EMBL" id="VFQC01000001">
    <property type="protein sequence ID" value="TQN31437.1"/>
    <property type="molecule type" value="Genomic_DNA"/>
</dbReference>
<proteinExistence type="predicted"/>
<sequence>MDSSVAWMALFGLPIAAILVIVGFAWYHMTEVEQDDRDDVPDSE</sequence>
<protein>
    <submittedName>
        <fullName evidence="2">Uncharacterized protein</fullName>
    </submittedName>
</protein>
<comment type="caution">
    <text evidence="2">The sequence shown here is derived from an EMBL/GenBank/DDBJ whole genome shotgun (WGS) entry which is preliminary data.</text>
</comment>
<accession>A0A543NHW6</accession>
<gene>
    <name evidence="2" type="ORF">FHX37_1341</name>
</gene>
<dbReference type="Proteomes" id="UP000317422">
    <property type="component" value="Unassembled WGS sequence"/>
</dbReference>
<keyword evidence="1" id="KW-1133">Transmembrane helix</keyword>
<name>A0A543NHW6_9ACTN</name>
<evidence type="ECO:0000313" key="2">
    <source>
        <dbReference type="EMBL" id="TQN31437.1"/>
    </source>
</evidence>
<keyword evidence="1" id="KW-0812">Transmembrane</keyword>
<keyword evidence="1" id="KW-0472">Membrane</keyword>
<organism evidence="2 3">
    <name type="scientific">Haloactinospora alba</name>
    <dbReference type="NCBI Taxonomy" id="405555"/>
    <lineage>
        <taxon>Bacteria</taxon>
        <taxon>Bacillati</taxon>
        <taxon>Actinomycetota</taxon>
        <taxon>Actinomycetes</taxon>
        <taxon>Streptosporangiales</taxon>
        <taxon>Nocardiopsidaceae</taxon>
        <taxon>Haloactinospora</taxon>
    </lineage>
</organism>
<reference evidence="2 3" key="1">
    <citation type="submission" date="2019-06" db="EMBL/GenBank/DDBJ databases">
        <title>Sequencing the genomes of 1000 actinobacteria strains.</title>
        <authorList>
            <person name="Klenk H.-P."/>
        </authorList>
    </citation>
    <scope>NUCLEOTIDE SEQUENCE [LARGE SCALE GENOMIC DNA]</scope>
    <source>
        <strain evidence="2 3">DSM 45015</strain>
    </source>
</reference>
<evidence type="ECO:0000313" key="3">
    <source>
        <dbReference type="Proteomes" id="UP000317422"/>
    </source>
</evidence>
<dbReference type="RefSeq" id="WP_281288280.1">
    <property type="nucleotide sequence ID" value="NZ_VFQC01000001.1"/>
</dbReference>
<keyword evidence="3" id="KW-1185">Reference proteome</keyword>
<feature type="transmembrane region" description="Helical" evidence="1">
    <location>
        <begin position="6"/>
        <end position="27"/>
    </location>
</feature>
<evidence type="ECO:0000256" key="1">
    <source>
        <dbReference type="SAM" id="Phobius"/>
    </source>
</evidence>